<dbReference type="GO" id="GO:0006508">
    <property type="term" value="P:proteolysis"/>
    <property type="evidence" value="ECO:0007669"/>
    <property type="project" value="UniProtKB-KW"/>
</dbReference>
<dbReference type="InterPro" id="IPR038765">
    <property type="entry name" value="Papain-like_cys_pep_sf"/>
</dbReference>
<name>A0A1I0YSI4_9FIRM</name>
<feature type="chain" id="PRO_5011635094" evidence="1">
    <location>
        <begin position="25"/>
        <end position="817"/>
    </location>
</feature>
<proteinExistence type="predicted"/>
<dbReference type="EMBL" id="FOJY01000011">
    <property type="protein sequence ID" value="SFB16345.1"/>
    <property type="molecule type" value="Genomic_DNA"/>
</dbReference>
<dbReference type="Pfam" id="PF18560">
    <property type="entry name" value="Lectin_like"/>
    <property type="match status" value="1"/>
</dbReference>
<gene>
    <name evidence="3" type="ORF">SAMN05216249_11144</name>
</gene>
<dbReference type="Gene3D" id="2.60.40.10">
    <property type="entry name" value="Immunoglobulins"/>
    <property type="match status" value="1"/>
</dbReference>
<evidence type="ECO:0000313" key="3">
    <source>
        <dbReference type="EMBL" id="SFB16345.1"/>
    </source>
</evidence>
<dbReference type="InterPro" id="IPR000169">
    <property type="entry name" value="Pept_cys_AS"/>
</dbReference>
<dbReference type="Proteomes" id="UP000198838">
    <property type="component" value="Unassembled WGS sequence"/>
</dbReference>
<dbReference type="GO" id="GO:0008233">
    <property type="term" value="F:peptidase activity"/>
    <property type="evidence" value="ECO:0007669"/>
    <property type="project" value="UniProtKB-KW"/>
</dbReference>
<evidence type="ECO:0000256" key="1">
    <source>
        <dbReference type="SAM" id="SignalP"/>
    </source>
</evidence>
<protein>
    <submittedName>
        <fullName evidence="3">Cysteine protease, C1A family</fullName>
    </submittedName>
</protein>
<dbReference type="InterPro" id="IPR013783">
    <property type="entry name" value="Ig-like_fold"/>
</dbReference>
<dbReference type="STRING" id="1120918.SAMN05216249_11144"/>
<reference evidence="3 4" key="1">
    <citation type="submission" date="2016-10" db="EMBL/GenBank/DDBJ databases">
        <authorList>
            <person name="de Groot N.N."/>
        </authorList>
    </citation>
    <scope>NUCLEOTIDE SEQUENCE [LARGE SCALE GENOMIC DNA]</scope>
    <source>
        <strain evidence="3 4">DSM 5522</strain>
    </source>
</reference>
<feature type="domain" description="Lectin-like" evidence="2">
    <location>
        <begin position="365"/>
        <end position="531"/>
    </location>
</feature>
<evidence type="ECO:0000313" key="4">
    <source>
        <dbReference type="Proteomes" id="UP000198838"/>
    </source>
</evidence>
<dbReference type="OrthoDB" id="3648721at2"/>
<dbReference type="RefSeq" id="WP_092872677.1">
    <property type="nucleotide sequence ID" value="NZ_FOJY01000011.1"/>
</dbReference>
<keyword evidence="3" id="KW-0645">Protease</keyword>
<accession>A0A1I0YSI4</accession>
<dbReference type="InterPro" id="IPR040528">
    <property type="entry name" value="Lectin-like"/>
</dbReference>
<sequence>MKKRCMAGFFLMLFFFVFPLRLNAKTITEKDVDFGDDIVVEDLTDNLDNSENESVYGAKYIGTENESVHESREDGKVYGQNKVLFDGVAKSASSIPERYNSIEEKKRPKVSDQGIFGTCWAFSACNVISFDMLNDDSFNYENLNISQLQMAYFEYNRQSDPLDLTKNDSNAIIGNYLNDGGNPIFNALVLASWQGIYSEEKDPKNYNEIKSVNDEELNILSSYDANDTLAHLQNSEWYSIEDTNEIKKYIMEYGATSVFMDVANNKKNYYNPDTNAYYADYTISQGPHIVTVVGWDDNFSASNFKEGRQPKSDGAWIILNSWGKNTTMADENGCFYLSYSDKMLRKYNTAVTYDVEPADNYDYNYQYDGTMDFSKSYTSLSGNLKAANIYQAMGDSYTEDIEAVGVATYSTNTKVTVNIYKNILSDENPESGALVSSATTSETFFAKGFHTIKLNHPVNVKHGEKYSVVITLSKSGYEDNSVSLLASKSIKSTWYYTYNETSNNQSFLYNNKEYVDLNDNETVSFRIKAYTKKSNTTYDYEPVFYWSDDGKTATLDLICNQDLEYSIYNMNAKVKVLSKEAAGCRTSGYIKYQAYVKLYDNEYSQEKSIEIPPTGHNYKTVITKADTKKDGCIKEVCSACGDVKKTTTIKKIATVTLKNTTFVYNNKAKKPAVTIKDSKKKTISSKYYTISYKSNIKVGTGSVTIKFKTYYSGSVTKTFKIIPKSTTIKTLKSLKKAFKLEVNKQTNIKGYQFVYSTDKNFSKNKKYVTLSNSKTISKTISKLKSKRTYYVKVRCYKVVNNKRYYSNYSAVKRVKVG</sequence>
<dbReference type="SUPFAM" id="SSF54001">
    <property type="entry name" value="Cysteine proteinases"/>
    <property type="match status" value="1"/>
</dbReference>
<keyword evidence="4" id="KW-1185">Reference proteome</keyword>
<dbReference type="AlphaFoldDB" id="A0A1I0YSI4"/>
<dbReference type="CDD" id="cd02619">
    <property type="entry name" value="Peptidase_C1"/>
    <property type="match status" value="1"/>
</dbReference>
<keyword evidence="3" id="KW-0378">Hydrolase</keyword>
<dbReference type="Gene3D" id="3.90.70.10">
    <property type="entry name" value="Cysteine proteinases"/>
    <property type="match status" value="1"/>
</dbReference>
<feature type="signal peptide" evidence="1">
    <location>
        <begin position="1"/>
        <end position="24"/>
    </location>
</feature>
<organism evidence="3 4">
    <name type="scientific">Acetitomaculum ruminis DSM 5522</name>
    <dbReference type="NCBI Taxonomy" id="1120918"/>
    <lineage>
        <taxon>Bacteria</taxon>
        <taxon>Bacillati</taxon>
        <taxon>Bacillota</taxon>
        <taxon>Clostridia</taxon>
        <taxon>Lachnospirales</taxon>
        <taxon>Lachnospiraceae</taxon>
        <taxon>Acetitomaculum</taxon>
    </lineage>
</organism>
<keyword evidence="1" id="KW-0732">Signal</keyword>
<evidence type="ECO:0000259" key="2">
    <source>
        <dbReference type="Pfam" id="PF18560"/>
    </source>
</evidence>
<dbReference type="PROSITE" id="PS00139">
    <property type="entry name" value="THIOL_PROTEASE_CYS"/>
    <property type="match status" value="1"/>
</dbReference>